<gene>
    <name evidence="2" type="ORF">BP5796_02131</name>
</gene>
<comment type="caution">
    <text evidence="2">The sequence shown here is derived from an EMBL/GenBank/DDBJ whole genome shotgun (WGS) entry which is preliminary data.</text>
</comment>
<evidence type="ECO:0000313" key="2">
    <source>
        <dbReference type="EMBL" id="RDW90966.1"/>
    </source>
</evidence>
<keyword evidence="1" id="KW-0472">Membrane</keyword>
<reference evidence="2 3" key="1">
    <citation type="journal article" date="2018" name="IMA Fungus">
        <title>IMA Genome-F 9: Draft genome sequence of Annulohypoxylon stygium, Aspergillus mulundensis, Berkeleyomyces basicola (syn. Thielaviopsis basicola), Ceratocystis smalleyi, two Cercospora beticola strains, Coleophoma cylindrospora, Fusarium fracticaudum, Phialophora cf. hyalina, and Morchella septimelata.</title>
        <authorList>
            <person name="Wingfield B.D."/>
            <person name="Bills G.F."/>
            <person name="Dong Y."/>
            <person name="Huang W."/>
            <person name="Nel W.J."/>
            <person name="Swalarsk-Parry B.S."/>
            <person name="Vaghefi N."/>
            <person name="Wilken P.M."/>
            <person name="An Z."/>
            <person name="de Beer Z.W."/>
            <person name="De Vos L."/>
            <person name="Chen L."/>
            <person name="Duong T.A."/>
            <person name="Gao Y."/>
            <person name="Hammerbacher A."/>
            <person name="Kikkert J.R."/>
            <person name="Li Y."/>
            <person name="Li H."/>
            <person name="Li K."/>
            <person name="Li Q."/>
            <person name="Liu X."/>
            <person name="Ma X."/>
            <person name="Naidoo K."/>
            <person name="Pethybridge S.J."/>
            <person name="Sun J."/>
            <person name="Steenkamp E.T."/>
            <person name="van der Nest M.A."/>
            <person name="van Wyk S."/>
            <person name="Wingfield M.J."/>
            <person name="Xiong C."/>
            <person name="Yue Q."/>
            <person name="Zhang X."/>
        </authorList>
    </citation>
    <scope>NUCLEOTIDE SEQUENCE [LARGE SCALE GENOMIC DNA]</scope>
    <source>
        <strain evidence="2 3">BP5796</strain>
    </source>
</reference>
<dbReference type="AlphaFoldDB" id="A0A3D8SXD0"/>
<dbReference type="InterPro" id="IPR019182">
    <property type="entry name" value="Cytochrome_b-c1_su10_fun"/>
</dbReference>
<dbReference type="PANTHER" id="PTHR28254">
    <property type="entry name" value="CYTOCHROME B-C1 COMPLEX SUBUNIT 10"/>
    <property type="match status" value="1"/>
</dbReference>
<dbReference type="PANTHER" id="PTHR28254:SF1">
    <property type="entry name" value="CYTOCHROME B-C1 COMPLEX SUBUNIT 10, MITOCHONDRIAL"/>
    <property type="match status" value="1"/>
</dbReference>
<keyword evidence="1" id="KW-1133">Transmembrane helix</keyword>
<keyword evidence="3" id="KW-1185">Reference proteome</keyword>
<dbReference type="OrthoDB" id="2391627at2759"/>
<keyword evidence="1" id="KW-0812">Transmembrane</keyword>
<organism evidence="2 3">
    <name type="scientific">Coleophoma crateriformis</name>
    <dbReference type="NCBI Taxonomy" id="565419"/>
    <lineage>
        <taxon>Eukaryota</taxon>
        <taxon>Fungi</taxon>
        <taxon>Dikarya</taxon>
        <taxon>Ascomycota</taxon>
        <taxon>Pezizomycotina</taxon>
        <taxon>Leotiomycetes</taxon>
        <taxon>Helotiales</taxon>
        <taxon>Dermateaceae</taxon>
        <taxon>Coleophoma</taxon>
    </lineage>
</organism>
<dbReference type="EMBL" id="PDLN01000003">
    <property type="protein sequence ID" value="RDW90966.1"/>
    <property type="molecule type" value="Genomic_DNA"/>
</dbReference>
<dbReference type="Pfam" id="PF09796">
    <property type="entry name" value="QCR10"/>
    <property type="match status" value="1"/>
</dbReference>
<evidence type="ECO:0000256" key="1">
    <source>
        <dbReference type="SAM" id="Phobius"/>
    </source>
</evidence>
<sequence length="111" mass="12512">MLARHLRPSTALSGAVRRGYSTYQSPYGPKYTVPFNVAGWTVKSFTNLGMTLAGFGGVAGFFALFFFSDIPRVRKDILQKVPIAGEYFVKEVHPADNVCCFFFLLLWNFWS</sequence>
<accession>A0A3D8SXD0</accession>
<dbReference type="GO" id="GO:0005739">
    <property type="term" value="C:mitochondrion"/>
    <property type="evidence" value="ECO:0007669"/>
    <property type="project" value="GOC"/>
</dbReference>
<protein>
    <submittedName>
        <fullName evidence="2">Uncharacterized protein</fullName>
    </submittedName>
</protein>
<dbReference type="Proteomes" id="UP000256328">
    <property type="component" value="Unassembled WGS sequence"/>
</dbReference>
<name>A0A3D8SXD0_9HELO</name>
<feature type="transmembrane region" description="Helical" evidence="1">
    <location>
        <begin position="48"/>
        <end position="67"/>
    </location>
</feature>
<evidence type="ECO:0000313" key="3">
    <source>
        <dbReference type="Proteomes" id="UP000256328"/>
    </source>
</evidence>
<proteinExistence type="predicted"/>
<dbReference type="GO" id="GO:0006122">
    <property type="term" value="P:mitochondrial electron transport, ubiquinol to cytochrome c"/>
    <property type="evidence" value="ECO:0007669"/>
    <property type="project" value="InterPro"/>
</dbReference>